<dbReference type="Gene3D" id="3.30.60.80">
    <property type="match status" value="1"/>
</dbReference>
<dbReference type="GO" id="GO:0008270">
    <property type="term" value="F:zinc ion binding"/>
    <property type="evidence" value="ECO:0007669"/>
    <property type="project" value="UniProtKB-KW"/>
</dbReference>
<dbReference type="CDD" id="cd01025">
    <property type="entry name" value="TOPRIM_recR"/>
    <property type="match status" value="1"/>
</dbReference>
<feature type="zinc finger region" description="C4-type" evidence="7">
    <location>
        <begin position="60"/>
        <end position="75"/>
    </location>
</feature>
<dbReference type="SMART" id="SM00493">
    <property type="entry name" value="TOPRIM"/>
    <property type="match status" value="1"/>
</dbReference>
<dbReference type="GO" id="GO:0003677">
    <property type="term" value="F:DNA binding"/>
    <property type="evidence" value="ECO:0007669"/>
    <property type="project" value="UniProtKB-UniRule"/>
</dbReference>
<dbReference type="RefSeq" id="WP_062183390.1">
    <property type="nucleotide sequence ID" value="NZ_BBXL01000021.1"/>
</dbReference>
<dbReference type="Pfam" id="PF21176">
    <property type="entry name" value="RecR_HhH"/>
    <property type="match status" value="1"/>
</dbReference>
<dbReference type="Proteomes" id="UP000184480">
    <property type="component" value="Unassembled WGS sequence"/>
</dbReference>
<dbReference type="Gene3D" id="3.40.1360.10">
    <property type="match status" value="1"/>
</dbReference>
<dbReference type="Pfam" id="PF21175">
    <property type="entry name" value="RecR_C"/>
    <property type="match status" value="1"/>
</dbReference>
<keyword evidence="2 7" id="KW-0227">DNA damage</keyword>
<evidence type="ECO:0000256" key="1">
    <source>
        <dbReference type="ARBA" id="ARBA00022723"/>
    </source>
</evidence>
<dbReference type="NCBIfam" id="TIGR00615">
    <property type="entry name" value="recR"/>
    <property type="match status" value="1"/>
</dbReference>
<keyword evidence="10" id="KW-1185">Reference proteome</keyword>
<gene>
    <name evidence="7" type="primary">recR</name>
    <name evidence="9" type="ORF">SAMN05444362_1068</name>
</gene>
<feature type="domain" description="Toprim" evidence="8">
    <location>
        <begin position="83"/>
        <end position="178"/>
    </location>
</feature>
<protein>
    <recommendedName>
        <fullName evidence="7">Recombination protein RecR</fullName>
    </recommendedName>
</protein>
<comment type="function">
    <text evidence="7">May play a role in DNA repair. It seems to be involved in an RecBC-independent recombinational process of DNA repair. It may act with RecF and RecO.</text>
</comment>
<evidence type="ECO:0000259" key="8">
    <source>
        <dbReference type="PROSITE" id="PS50880"/>
    </source>
</evidence>
<keyword evidence="4 7" id="KW-0862">Zinc</keyword>
<evidence type="ECO:0000256" key="2">
    <source>
        <dbReference type="ARBA" id="ARBA00022763"/>
    </source>
</evidence>
<keyword evidence="6 7" id="KW-0234">DNA repair</keyword>
<dbReference type="PROSITE" id="PS50880">
    <property type="entry name" value="TOPRIM"/>
    <property type="match status" value="1"/>
</dbReference>
<name>A0A1M5BAZ4_9BACT</name>
<dbReference type="PANTHER" id="PTHR30446:SF0">
    <property type="entry name" value="RECOMBINATION PROTEIN RECR"/>
    <property type="match status" value="1"/>
</dbReference>
<dbReference type="Gene3D" id="1.10.8.420">
    <property type="entry name" value="RecR Domain 1"/>
    <property type="match status" value="1"/>
</dbReference>
<evidence type="ECO:0000256" key="4">
    <source>
        <dbReference type="ARBA" id="ARBA00022833"/>
    </source>
</evidence>
<dbReference type="EMBL" id="FQUC01000006">
    <property type="protein sequence ID" value="SHF39683.1"/>
    <property type="molecule type" value="Genomic_DNA"/>
</dbReference>
<keyword evidence="3 7" id="KW-0863">Zinc-finger</keyword>
<sequence>MIQKYPSVLLEEAVNEFAKLPGIGRKTALRLVLHMLRQDIRSVESFSSAILTLKQDVKYCKSCYNISDDDICPICANLSRDKSTVCVVENIKEVMAIENTSQFKGLYHVLGGIISPIDGIGPNDLQIDSLVQRVSQGGINEIILALSTTMEGDTTNFYIYKKLAPFNVKISMIARGISIGDEIEYADEVTLGRSIINRTLFNESFNL</sequence>
<comment type="similarity">
    <text evidence="7">Belongs to the RecR family.</text>
</comment>
<dbReference type="STRING" id="1346286.SAMN05444362_1068"/>
<keyword evidence="5 7" id="KW-0233">DNA recombination</keyword>
<evidence type="ECO:0000256" key="5">
    <source>
        <dbReference type="ARBA" id="ARBA00023172"/>
    </source>
</evidence>
<dbReference type="InterPro" id="IPR006171">
    <property type="entry name" value="TOPRIM_dom"/>
</dbReference>
<dbReference type="InterPro" id="IPR015967">
    <property type="entry name" value="Rcmb_RecR_Znf"/>
</dbReference>
<evidence type="ECO:0000313" key="9">
    <source>
        <dbReference type="EMBL" id="SHF39683.1"/>
    </source>
</evidence>
<dbReference type="InterPro" id="IPR034137">
    <property type="entry name" value="TOPRIM_RecR"/>
</dbReference>
<dbReference type="HAMAP" id="MF_00017">
    <property type="entry name" value="RecR"/>
    <property type="match status" value="1"/>
</dbReference>
<dbReference type="OrthoDB" id="9802672at2"/>
<dbReference type="InterPro" id="IPR000093">
    <property type="entry name" value="DNA_Rcmb_RecR"/>
</dbReference>
<dbReference type="PROSITE" id="PS01300">
    <property type="entry name" value="RECR"/>
    <property type="match status" value="1"/>
</dbReference>
<dbReference type="GO" id="GO:0006310">
    <property type="term" value="P:DNA recombination"/>
    <property type="evidence" value="ECO:0007669"/>
    <property type="project" value="UniProtKB-UniRule"/>
</dbReference>
<proteinExistence type="inferred from homology"/>
<dbReference type="Pfam" id="PF13662">
    <property type="entry name" value="Toprim_4"/>
    <property type="match status" value="1"/>
</dbReference>
<dbReference type="SUPFAM" id="SSF111304">
    <property type="entry name" value="Recombination protein RecR"/>
    <property type="match status" value="1"/>
</dbReference>
<keyword evidence="1 7" id="KW-0479">Metal-binding</keyword>
<evidence type="ECO:0000256" key="3">
    <source>
        <dbReference type="ARBA" id="ARBA00022771"/>
    </source>
</evidence>
<accession>A0A1M5BAZ4</accession>
<dbReference type="GO" id="GO:0006281">
    <property type="term" value="P:DNA repair"/>
    <property type="evidence" value="ECO:0007669"/>
    <property type="project" value="UniProtKB-UniRule"/>
</dbReference>
<evidence type="ECO:0000256" key="6">
    <source>
        <dbReference type="ARBA" id="ARBA00023204"/>
    </source>
</evidence>
<dbReference type="InterPro" id="IPR023627">
    <property type="entry name" value="Rcmb_RecR"/>
</dbReference>
<dbReference type="Gene3D" id="6.10.250.240">
    <property type="match status" value="1"/>
</dbReference>
<evidence type="ECO:0000313" key="10">
    <source>
        <dbReference type="Proteomes" id="UP000184480"/>
    </source>
</evidence>
<organism evidence="9 10">
    <name type="scientific">Dysgonomonas macrotermitis</name>
    <dbReference type="NCBI Taxonomy" id="1346286"/>
    <lineage>
        <taxon>Bacteria</taxon>
        <taxon>Pseudomonadati</taxon>
        <taxon>Bacteroidota</taxon>
        <taxon>Bacteroidia</taxon>
        <taxon>Bacteroidales</taxon>
        <taxon>Dysgonomonadaceae</taxon>
        <taxon>Dysgonomonas</taxon>
    </lineage>
</organism>
<reference evidence="10" key="1">
    <citation type="submission" date="2016-11" db="EMBL/GenBank/DDBJ databases">
        <authorList>
            <person name="Varghese N."/>
            <person name="Submissions S."/>
        </authorList>
    </citation>
    <scope>NUCLEOTIDE SEQUENCE [LARGE SCALE GENOMIC DNA]</scope>
    <source>
        <strain evidence="10">DSM 27370</strain>
    </source>
</reference>
<dbReference type="Pfam" id="PF02132">
    <property type="entry name" value="RecR_ZnF"/>
    <property type="match status" value="1"/>
</dbReference>
<dbReference type="PANTHER" id="PTHR30446">
    <property type="entry name" value="RECOMBINATION PROTEIN RECR"/>
    <property type="match status" value="1"/>
</dbReference>
<evidence type="ECO:0000256" key="7">
    <source>
        <dbReference type="HAMAP-Rule" id="MF_00017"/>
    </source>
</evidence>
<dbReference type="AlphaFoldDB" id="A0A1M5BAZ4"/>